<dbReference type="Pfam" id="PF07690">
    <property type="entry name" value="MFS_1"/>
    <property type="match status" value="1"/>
</dbReference>
<feature type="transmembrane region" description="Helical" evidence="5">
    <location>
        <begin position="738"/>
        <end position="758"/>
    </location>
</feature>
<dbReference type="SUPFAM" id="SSF56300">
    <property type="entry name" value="Metallo-dependent phosphatases"/>
    <property type="match status" value="1"/>
</dbReference>
<comment type="caution">
    <text evidence="7">The sequence shown here is derived from an EMBL/GenBank/DDBJ whole genome shotgun (WGS) entry which is preliminary data.</text>
</comment>
<feature type="transmembrane region" description="Helical" evidence="5">
    <location>
        <begin position="435"/>
        <end position="457"/>
    </location>
</feature>
<dbReference type="AlphaFoldDB" id="A0A9W7SY42"/>
<dbReference type="PANTHER" id="PTHR23502:SF34">
    <property type="entry name" value="PROTEIN HOL1"/>
    <property type="match status" value="1"/>
</dbReference>
<evidence type="ECO:0000256" key="2">
    <source>
        <dbReference type="ARBA" id="ARBA00022692"/>
    </source>
</evidence>
<dbReference type="InterPro" id="IPR011701">
    <property type="entry name" value="MFS"/>
</dbReference>
<feature type="transmembrane region" description="Helical" evidence="5">
    <location>
        <begin position="557"/>
        <end position="578"/>
    </location>
</feature>
<dbReference type="EMBL" id="RIBY02000546">
    <property type="protein sequence ID" value="KAH9841165.1"/>
    <property type="molecule type" value="Genomic_DNA"/>
</dbReference>
<dbReference type="PANTHER" id="PTHR23502">
    <property type="entry name" value="MAJOR FACILITATOR SUPERFAMILY"/>
    <property type="match status" value="1"/>
</dbReference>
<name>A0A9W7SY42_9PEZI</name>
<protein>
    <submittedName>
        <fullName evidence="7">MFS general substrate transporter</fullName>
    </submittedName>
</protein>
<evidence type="ECO:0000256" key="1">
    <source>
        <dbReference type="ARBA" id="ARBA00004141"/>
    </source>
</evidence>
<dbReference type="InterPro" id="IPR020846">
    <property type="entry name" value="MFS_dom"/>
</dbReference>
<accession>A0A9W7SY42</accession>
<comment type="subcellular location">
    <subcellularLocation>
        <location evidence="1">Membrane</location>
        <topology evidence="1">Multi-pass membrane protein</topology>
    </subcellularLocation>
</comment>
<dbReference type="GO" id="GO:0022857">
    <property type="term" value="F:transmembrane transporter activity"/>
    <property type="evidence" value="ECO:0007669"/>
    <property type="project" value="InterPro"/>
</dbReference>
<evidence type="ECO:0000313" key="8">
    <source>
        <dbReference type="Proteomes" id="UP001138500"/>
    </source>
</evidence>
<evidence type="ECO:0000256" key="5">
    <source>
        <dbReference type="SAM" id="Phobius"/>
    </source>
</evidence>
<keyword evidence="4 5" id="KW-0472">Membrane</keyword>
<dbReference type="GO" id="GO:0016787">
    <property type="term" value="F:hydrolase activity"/>
    <property type="evidence" value="ECO:0007669"/>
    <property type="project" value="InterPro"/>
</dbReference>
<keyword evidence="2 5" id="KW-0812">Transmembrane</keyword>
<dbReference type="PROSITE" id="PS50850">
    <property type="entry name" value="MFS"/>
    <property type="match status" value="1"/>
</dbReference>
<reference evidence="7 8" key="1">
    <citation type="journal article" date="2018" name="IMA Fungus">
        <title>IMA Genome-F 10: Nine draft genome sequences of Claviceps purpurea s.lat., including C. arundinis, C. humidiphila, and C. cf. spartinae, pseudomolecules for the pitch canker pathogen Fusarium circinatum, draft genome of Davidsoniella eucalypti, Grosmannia galeiformis, Quambalaria eucalypti, and Teratosphaeria destructans.</title>
        <authorList>
            <person name="Wingfield B.D."/>
            <person name="Liu M."/>
            <person name="Nguyen H.D."/>
            <person name="Lane F.A."/>
            <person name="Morgan S.W."/>
            <person name="De Vos L."/>
            <person name="Wilken P.M."/>
            <person name="Duong T.A."/>
            <person name="Aylward J."/>
            <person name="Coetzee M.P."/>
            <person name="Dadej K."/>
            <person name="De Beer Z.W."/>
            <person name="Findlay W."/>
            <person name="Havenga M."/>
            <person name="Kolarik M."/>
            <person name="Menzies J.G."/>
            <person name="Naidoo K."/>
            <person name="Pochopski O."/>
            <person name="Shoukouhi P."/>
            <person name="Santana Q.C."/>
            <person name="Seifert K.A."/>
            <person name="Soal N."/>
            <person name="Steenkamp E.T."/>
            <person name="Tatham C.T."/>
            <person name="van der Nest M.A."/>
            <person name="Wingfield M.J."/>
        </authorList>
    </citation>
    <scope>NUCLEOTIDE SEQUENCE [LARGE SCALE GENOMIC DNA]</scope>
    <source>
        <strain evidence="7">CMW44962</strain>
    </source>
</reference>
<feature type="transmembrane region" description="Helical" evidence="5">
    <location>
        <begin position="339"/>
        <end position="363"/>
    </location>
</feature>
<feature type="transmembrane region" description="Helical" evidence="5">
    <location>
        <begin position="494"/>
        <end position="515"/>
    </location>
</feature>
<feature type="transmembrane region" description="Helical" evidence="5">
    <location>
        <begin position="375"/>
        <end position="394"/>
    </location>
</feature>
<dbReference type="Gene3D" id="1.20.1250.20">
    <property type="entry name" value="MFS general substrate transporter like domains"/>
    <property type="match status" value="1"/>
</dbReference>
<dbReference type="InterPro" id="IPR036259">
    <property type="entry name" value="MFS_trans_sf"/>
</dbReference>
<feature type="domain" description="Major facilitator superfamily (MFS) profile" evidence="6">
    <location>
        <begin position="340"/>
        <end position="783"/>
    </location>
</feature>
<feature type="transmembrane region" description="Helical" evidence="5">
    <location>
        <begin position="702"/>
        <end position="718"/>
    </location>
</feature>
<organism evidence="7 8">
    <name type="scientific">Teratosphaeria destructans</name>
    <dbReference type="NCBI Taxonomy" id="418781"/>
    <lineage>
        <taxon>Eukaryota</taxon>
        <taxon>Fungi</taxon>
        <taxon>Dikarya</taxon>
        <taxon>Ascomycota</taxon>
        <taxon>Pezizomycotina</taxon>
        <taxon>Dothideomycetes</taxon>
        <taxon>Dothideomycetidae</taxon>
        <taxon>Mycosphaerellales</taxon>
        <taxon>Teratosphaeriaceae</taxon>
        <taxon>Teratosphaeria</taxon>
    </lineage>
</organism>
<feature type="transmembrane region" description="Helical" evidence="5">
    <location>
        <begin position="640"/>
        <end position="661"/>
    </location>
</feature>
<feature type="transmembrane region" description="Helical" evidence="5">
    <location>
        <begin position="598"/>
        <end position="619"/>
    </location>
</feature>
<dbReference type="Gene3D" id="3.60.21.10">
    <property type="match status" value="1"/>
</dbReference>
<evidence type="ECO:0000313" key="7">
    <source>
        <dbReference type="EMBL" id="KAH9841165.1"/>
    </source>
</evidence>
<keyword evidence="8" id="KW-1185">Reference proteome</keyword>
<evidence type="ECO:0000259" key="6">
    <source>
        <dbReference type="PROSITE" id="PS50850"/>
    </source>
</evidence>
<dbReference type="InterPro" id="IPR004843">
    <property type="entry name" value="Calcineurin-like_PHP"/>
</dbReference>
<dbReference type="InterPro" id="IPR029052">
    <property type="entry name" value="Metallo-depent_PP-like"/>
</dbReference>
<evidence type="ECO:0000256" key="3">
    <source>
        <dbReference type="ARBA" id="ARBA00022989"/>
    </source>
</evidence>
<feature type="transmembrane region" description="Helical" evidence="5">
    <location>
        <begin position="673"/>
        <end position="695"/>
    </location>
</feature>
<sequence>MATTVRFLVLSDTHNFEIDAADEKYPLRLPMPKVDVVLHCGDLTQAGGTSAYKKALRMLGHFDADLKLVIAGNHDISLDAEYWQSHLEEDDEPEEHDEAVAIMTGPLAKAAKVTYLTEGRCEFTLPSGKPFSIFVSPYQPECGDWAFGYKRDEHRWQIPEDLCLTAATINISAVNTCYSAIERSRPLLHCFGHIHESCGAEVKRWDEIETIDGCAVGLSRVDESGEPGKTTLYPGKSTLMVNAAIMDVDHKPMNSPWLVDLPLTRTSVLVPDTDQMAHSDESEVADVHPKGHEVVVDENINDGPPPPGLKTTQDGVILVPQPSDDPDQPLNWSFLKKHLALAVLILETFFAKSTATFIGPAALTLAKDFHVTPIQGTYIASATAIVPAIAPLIWIPLSQRLGRRPIMLIGTFLSMLFNVGFARSQTYAQALVCRLFGYAMASAGLCITPAAISDMFFAHEKGKRIGMNSYLLVVAPYLGGVMGGAMQYNPHLGWRWAMNIAAMIYAFLFVALLLFETIYSPKPTSSTTHTLYHRLGFRTPRTTEPWTTTFARPYKMFAYPAVLLPSIWFSVCYATEVANTAGFPLNFGPNSRFHFNPLQIGFCYFSGFIGASLAEWIAGPVCDLVTKRHLRKAYEWHPEQLLKICWTGVVAIPTGLLVYGIELAHGMTWIAPLAGISIFAFGQEILVTVLLTYMIDAYPKQAAEVSIVFQFCMFVMAYHPPFYNQYWIEAAGSPEIPYIIWAMLPIILFPFCIGLLMWKGWEIRAKGPWGGRRRRHVEQQTAF</sequence>
<dbReference type="GO" id="GO:0005886">
    <property type="term" value="C:plasma membrane"/>
    <property type="evidence" value="ECO:0007669"/>
    <property type="project" value="TreeGrafter"/>
</dbReference>
<gene>
    <name evidence="7" type="ORF">Tdes44962_MAKER07886</name>
</gene>
<dbReference type="Proteomes" id="UP001138500">
    <property type="component" value="Unassembled WGS sequence"/>
</dbReference>
<reference evidence="7 8" key="2">
    <citation type="journal article" date="2021" name="Curr. Genet.">
        <title>Genetic response to nitrogen starvation in the aggressive Eucalyptus foliar pathogen Teratosphaeria destructans.</title>
        <authorList>
            <person name="Havenga M."/>
            <person name="Wingfield B.D."/>
            <person name="Wingfield M.J."/>
            <person name="Dreyer L.L."/>
            <person name="Roets F."/>
            <person name="Aylward J."/>
        </authorList>
    </citation>
    <scope>NUCLEOTIDE SEQUENCE [LARGE SCALE GENOMIC DNA]</scope>
    <source>
        <strain evidence="7">CMW44962</strain>
    </source>
</reference>
<feature type="transmembrane region" description="Helical" evidence="5">
    <location>
        <begin position="469"/>
        <end position="488"/>
    </location>
</feature>
<keyword evidence="3 5" id="KW-1133">Transmembrane helix</keyword>
<proteinExistence type="predicted"/>
<dbReference type="Pfam" id="PF00149">
    <property type="entry name" value="Metallophos"/>
    <property type="match status" value="1"/>
</dbReference>
<dbReference type="OrthoDB" id="2585655at2759"/>
<dbReference type="SUPFAM" id="SSF103473">
    <property type="entry name" value="MFS general substrate transporter"/>
    <property type="match status" value="1"/>
</dbReference>
<feature type="transmembrane region" description="Helical" evidence="5">
    <location>
        <begin position="406"/>
        <end position="423"/>
    </location>
</feature>
<evidence type="ECO:0000256" key="4">
    <source>
        <dbReference type="ARBA" id="ARBA00023136"/>
    </source>
</evidence>